<sequence>MIDIYEVKLLDLLPPNLRHDPDIIAASKAVDDEFLLVVNEAKHCIIMPRIDELESDLVDLLAWERHVDFYDTSLPLEIRRTLVKNSIRWHKRKGTPAAVEEIVTEIFGKGQVEEWFEYDGKPYMFKIHTRDLIDSEEKYTKIIDAINTVKNTRSWLEKIVIEHDRVMDFRIGVGSRKLKTMIFNPYKIEDITVSGRIYAGITYRQSKVMTIKPAIINESITVKGNINIAGANKRVSKKTITSEVK</sequence>
<proteinExistence type="predicted"/>
<dbReference type="STRING" id="224999.GCA_001485475_00191"/>
<accession>A0A0U9HK81</accession>
<dbReference type="NCBIfam" id="TIGR01634">
    <property type="entry name" value="tail_P2_I"/>
    <property type="match status" value="1"/>
</dbReference>
<evidence type="ECO:0000313" key="1">
    <source>
        <dbReference type="EMBL" id="GAQ24209.1"/>
    </source>
</evidence>
<keyword evidence="2" id="KW-1185">Reference proteome</keyword>
<dbReference type="RefSeq" id="WP_083497590.1">
    <property type="nucleotide sequence ID" value="NZ_DF976999.1"/>
</dbReference>
<dbReference type="EMBL" id="DF976999">
    <property type="protein sequence ID" value="GAQ24209.1"/>
    <property type="molecule type" value="Genomic_DNA"/>
</dbReference>
<dbReference type="InterPro" id="IPR006521">
    <property type="entry name" value="Tail_protein_I"/>
</dbReference>
<gene>
    <name evidence="1" type="ORF">TSYNT_535</name>
</gene>
<dbReference type="Proteomes" id="UP000062160">
    <property type="component" value="Unassembled WGS sequence"/>
</dbReference>
<organism evidence="1">
    <name type="scientific">Tepidanaerobacter syntrophicus</name>
    <dbReference type="NCBI Taxonomy" id="224999"/>
    <lineage>
        <taxon>Bacteria</taxon>
        <taxon>Bacillati</taxon>
        <taxon>Bacillota</taxon>
        <taxon>Clostridia</taxon>
        <taxon>Thermosediminibacterales</taxon>
        <taxon>Tepidanaerobacteraceae</taxon>
        <taxon>Tepidanaerobacter</taxon>
    </lineage>
</organism>
<evidence type="ECO:0000313" key="2">
    <source>
        <dbReference type="Proteomes" id="UP000062160"/>
    </source>
</evidence>
<reference evidence="1" key="1">
    <citation type="journal article" date="2016" name="Genome Announc.">
        <title>Draft Genome Sequence of the Syntrophic Lactate-Degrading Bacterium Tepidanaerobacter syntrophicus JLT.</title>
        <authorList>
            <person name="Matsuura N."/>
            <person name="Ohashi A."/>
            <person name="Tourlousse D.M."/>
            <person name="Sekiguchi Y."/>
        </authorList>
    </citation>
    <scope>NUCLEOTIDE SEQUENCE [LARGE SCALE GENOMIC DNA]</scope>
    <source>
        <strain evidence="1">JL</strain>
    </source>
</reference>
<dbReference type="Pfam" id="PF09684">
    <property type="entry name" value="Tail_P2_I"/>
    <property type="match status" value="1"/>
</dbReference>
<dbReference type="AlphaFoldDB" id="A0A0U9HK81"/>
<name>A0A0U9HK81_9FIRM</name>
<protein>
    <submittedName>
        <fullName evidence="1">Phage tail protein, P2 protein I family</fullName>
    </submittedName>
</protein>